<dbReference type="EMBL" id="RCIY01000055">
    <property type="protein sequence ID" value="TGG83196.1"/>
    <property type="molecule type" value="Genomic_DNA"/>
</dbReference>
<sequence length="159" mass="17650">MTHTVGYAPGAYDLFHIGHLNLLRHARARCDHLVAGVVSDEMAERAKGHPPVIPLVERLQIVRSIRFVDAAFVETVPDKLETWQQVRFDVLFKGDDWRGTPKGDKLEADFRTVGVEVVYLPYTVHTSSTQLRRALEALGGPEPSGRLSPEGQRTAPGTI</sequence>
<name>A0A6C1BZK7_9ACTN</name>
<keyword evidence="1 3" id="KW-0808">Transferase</keyword>
<evidence type="ECO:0000313" key="4">
    <source>
        <dbReference type="Proteomes" id="UP000298111"/>
    </source>
</evidence>
<dbReference type="RefSeq" id="WP_016468677.1">
    <property type="nucleotide sequence ID" value="NZ_BBQG01000068.1"/>
</dbReference>
<dbReference type="InterPro" id="IPR050385">
    <property type="entry name" value="Archaeal_FAD_synthase"/>
</dbReference>
<dbReference type="Gene3D" id="3.40.50.620">
    <property type="entry name" value="HUPs"/>
    <property type="match status" value="1"/>
</dbReference>
<evidence type="ECO:0000256" key="2">
    <source>
        <dbReference type="ARBA" id="ARBA00022695"/>
    </source>
</evidence>
<dbReference type="Proteomes" id="UP000298111">
    <property type="component" value="Unassembled WGS sequence"/>
</dbReference>
<protein>
    <submittedName>
        <fullName evidence="3">Cytidyltransferase</fullName>
    </submittedName>
</protein>
<reference evidence="3 4" key="1">
    <citation type="submission" date="2018-10" db="EMBL/GenBank/DDBJ databases">
        <title>Isolation of pseudouridimycin from Streptomyces albus DSM 40763.</title>
        <authorList>
            <person name="Rosenqvist P."/>
            <person name="Metsae-Ketelae M."/>
            <person name="Virta P."/>
        </authorList>
    </citation>
    <scope>NUCLEOTIDE SEQUENCE [LARGE SCALE GENOMIC DNA]</scope>
    <source>
        <strain evidence="3 4">DSM 40763</strain>
    </source>
</reference>
<dbReference type="GeneID" id="75183979"/>
<organism evidence="3 4">
    <name type="scientific">Streptomyces albus</name>
    <dbReference type="NCBI Taxonomy" id="1888"/>
    <lineage>
        <taxon>Bacteria</taxon>
        <taxon>Bacillati</taxon>
        <taxon>Actinomycetota</taxon>
        <taxon>Actinomycetes</taxon>
        <taxon>Kitasatosporales</taxon>
        <taxon>Streptomycetaceae</taxon>
        <taxon>Streptomyces</taxon>
    </lineage>
</organism>
<proteinExistence type="predicted"/>
<dbReference type="SUPFAM" id="SSF52374">
    <property type="entry name" value="Nucleotidylyl transferase"/>
    <property type="match status" value="1"/>
</dbReference>
<dbReference type="GO" id="GO:0016779">
    <property type="term" value="F:nucleotidyltransferase activity"/>
    <property type="evidence" value="ECO:0007669"/>
    <property type="project" value="UniProtKB-KW"/>
</dbReference>
<accession>A0A6C1BZK7</accession>
<dbReference type="AlphaFoldDB" id="A0A6C1BZK7"/>
<keyword evidence="2" id="KW-0548">Nucleotidyltransferase</keyword>
<dbReference type="InterPro" id="IPR014729">
    <property type="entry name" value="Rossmann-like_a/b/a_fold"/>
</dbReference>
<evidence type="ECO:0000313" key="3">
    <source>
        <dbReference type="EMBL" id="TGG83196.1"/>
    </source>
</evidence>
<dbReference type="Pfam" id="PF01467">
    <property type="entry name" value="CTP_transf_like"/>
    <property type="match status" value="1"/>
</dbReference>
<comment type="caution">
    <text evidence="3">The sequence shown here is derived from an EMBL/GenBank/DDBJ whole genome shotgun (WGS) entry which is preliminary data.</text>
</comment>
<evidence type="ECO:0000256" key="1">
    <source>
        <dbReference type="ARBA" id="ARBA00022679"/>
    </source>
</evidence>
<dbReference type="PANTHER" id="PTHR43793:SF1">
    <property type="entry name" value="FAD SYNTHASE"/>
    <property type="match status" value="1"/>
</dbReference>
<dbReference type="NCBIfam" id="TIGR00125">
    <property type="entry name" value="cyt_tran_rel"/>
    <property type="match status" value="1"/>
</dbReference>
<dbReference type="InterPro" id="IPR004821">
    <property type="entry name" value="Cyt_trans-like"/>
</dbReference>
<dbReference type="PANTHER" id="PTHR43793">
    <property type="entry name" value="FAD SYNTHASE"/>
    <property type="match status" value="1"/>
</dbReference>
<gene>
    <name evidence="3" type="ORF">D8771_14065</name>
</gene>